<protein>
    <recommendedName>
        <fullName evidence="1">DUF6593 domain-containing protein</fullName>
    </recommendedName>
</protein>
<accession>A0A9P5N342</accession>
<evidence type="ECO:0000313" key="2">
    <source>
        <dbReference type="EMBL" id="KAF8485001.1"/>
    </source>
</evidence>
<dbReference type="EMBL" id="WHVB01000003">
    <property type="protein sequence ID" value="KAF8485001.1"/>
    <property type="molecule type" value="Genomic_DNA"/>
</dbReference>
<dbReference type="AlphaFoldDB" id="A0A9P5N342"/>
<proteinExistence type="predicted"/>
<reference evidence="2" key="2">
    <citation type="journal article" date="2020" name="Nat. Commun.">
        <title>Large-scale genome sequencing of mycorrhizal fungi provides insights into the early evolution of symbiotic traits.</title>
        <authorList>
            <person name="Miyauchi S."/>
            <person name="Kiss E."/>
            <person name="Kuo A."/>
            <person name="Drula E."/>
            <person name="Kohler A."/>
            <person name="Sanchez-Garcia M."/>
            <person name="Morin E."/>
            <person name="Andreopoulos B."/>
            <person name="Barry K.W."/>
            <person name="Bonito G."/>
            <person name="Buee M."/>
            <person name="Carver A."/>
            <person name="Chen C."/>
            <person name="Cichocki N."/>
            <person name="Clum A."/>
            <person name="Culley D."/>
            <person name="Crous P.W."/>
            <person name="Fauchery L."/>
            <person name="Girlanda M."/>
            <person name="Hayes R.D."/>
            <person name="Keri Z."/>
            <person name="LaButti K."/>
            <person name="Lipzen A."/>
            <person name="Lombard V."/>
            <person name="Magnuson J."/>
            <person name="Maillard F."/>
            <person name="Murat C."/>
            <person name="Nolan M."/>
            <person name="Ohm R.A."/>
            <person name="Pangilinan J."/>
            <person name="Pereira M.F."/>
            <person name="Perotto S."/>
            <person name="Peter M."/>
            <person name="Pfister S."/>
            <person name="Riley R."/>
            <person name="Sitrit Y."/>
            <person name="Stielow J.B."/>
            <person name="Szollosi G."/>
            <person name="Zifcakova L."/>
            <person name="Stursova M."/>
            <person name="Spatafora J.W."/>
            <person name="Tedersoo L."/>
            <person name="Vaario L.M."/>
            <person name="Yamada A."/>
            <person name="Yan M."/>
            <person name="Wang P."/>
            <person name="Xu J."/>
            <person name="Bruns T."/>
            <person name="Baldrian P."/>
            <person name="Vilgalys R."/>
            <person name="Dunand C."/>
            <person name="Henrissat B."/>
            <person name="Grigoriev I.V."/>
            <person name="Hibbett D."/>
            <person name="Nagy L.G."/>
            <person name="Martin F.M."/>
        </authorList>
    </citation>
    <scope>NUCLEOTIDE SEQUENCE</scope>
    <source>
        <strain evidence="2">Prilba</strain>
    </source>
</reference>
<dbReference type="InterPro" id="IPR046528">
    <property type="entry name" value="DUF6593"/>
</dbReference>
<name>A0A9P5N342_9AGAM</name>
<sequence length="182" mass="20497">MAANQNDVLSWTSQDPRQSQLFSPWGVVYRFQTETNPNNGQSTTTVWRAIRANREDRVAKLEWAPGGGLGRAVIGKNHLPMADLVRRDPRMPNSRVFNGPDGFQYRWRPSTTNQDILLQDPNNNVIAFVHPTRPTRYQGVGDVYAELHFVRSAGAGVVMHPPLMDTVTVTAMLYRFASAFNL</sequence>
<keyword evidence="3" id="KW-1185">Reference proteome</keyword>
<dbReference type="OrthoDB" id="3332782at2759"/>
<gene>
    <name evidence="2" type="ORF">DFH94DRAFT_717604</name>
</gene>
<comment type="caution">
    <text evidence="2">The sequence shown here is derived from an EMBL/GenBank/DDBJ whole genome shotgun (WGS) entry which is preliminary data.</text>
</comment>
<evidence type="ECO:0000259" key="1">
    <source>
        <dbReference type="Pfam" id="PF20236"/>
    </source>
</evidence>
<reference evidence="2" key="1">
    <citation type="submission" date="2019-10" db="EMBL/GenBank/DDBJ databases">
        <authorList>
            <consortium name="DOE Joint Genome Institute"/>
            <person name="Kuo A."/>
            <person name="Miyauchi S."/>
            <person name="Kiss E."/>
            <person name="Drula E."/>
            <person name="Kohler A."/>
            <person name="Sanchez-Garcia M."/>
            <person name="Andreopoulos B."/>
            <person name="Barry K.W."/>
            <person name="Bonito G."/>
            <person name="Buee M."/>
            <person name="Carver A."/>
            <person name="Chen C."/>
            <person name="Cichocki N."/>
            <person name="Clum A."/>
            <person name="Culley D."/>
            <person name="Crous P.W."/>
            <person name="Fauchery L."/>
            <person name="Girlanda M."/>
            <person name="Hayes R."/>
            <person name="Keri Z."/>
            <person name="LaButti K."/>
            <person name="Lipzen A."/>
            <person name="Lombard V."/>
            <person name="Magnuson J."/>
            <person name="Maillard F."/>
            <person name="Morin E."/>
            <person name="Murat C."/>
            <person name="Nolan M."/>
            <person name="Ohm R."/>
            <person name="Pangilinan J."/>
            <person name="Pereira M."/>
            <person name="Perotto S."/>
            <person name="Peter M."/>
            <person name="Riley R."/>
            <person name="Sitrit Y."/>
            <person name="Stielow B."/>
            <person name="Szollosi G."/>
            <person name="Zifcakova L."/>
            <person name="Stursova M."/>
            <person name="Spatafora J.W."/>
            <person name="Tedersoo L."/>
            <person name="Vaario L.-M."/>
            <person name="Yamada A."/>
            <person name="Yan M."/>
            <person name="Wang P."/>
            <person name="Xu J."/>
            <person name="Bruns T."/>
            <person name="Baldrian P."/>
            <person name="Vilgalys R."/>
            <person name="Henrissat B."/>
            <person name="Grigoriev I.V."/>
            <person name="Hibbett D."/>
            <person name="Nagy L.G."/>
            <person name="Martin F.M."/>
        </authorList>
    </citation>
    <scope>NUCLEOTIDE SEQUENCE</scope>
    <source>
        <strain evidence="2">Prilba</strain>
    </source>
</reference>
<dbReference type="Proteomes" id="UP000759537">
    <property type="component" value="Unassembled WGS sequence"/>
</dbReference>
<organism evidence="2 3">
    <name type="scientific">Russula ochroleuca</name>
    <dbReference type="NCBI Taxonomy" id="152965"/>
    <lineage>
        <taxon>Eukaryota</taxon>
        <taxon>Fungi</taxon>
        <taxon>Dikarya</taxon>
        <taxon>Basidiomycota</taxon>
        <taxon>Agaricomycotina</taxon>
        <taxon>Agaricomycetes</taxon>
        <taxon>Russulales</taxon>
        <taxon>Russulaceae</taxon>
        <taxon>Russula</taxon>
    </lineage>
</organism>
<evidence type="ECO:0000313" key="3">
    <source>
        <dbReference type="Proteomes" id="UP000759537"/>
    </source>
</evidence>
<dbReference type="Pfam" id="PF20236">
    <property type="entry name" value="DUF6593"/>
    <property type="match status" value="1"/>
</dbReference>
<feature type="domain" description="DUF6593" evidence="1">
    <location>
        <begin position="15"/>
        <end position="170"/>
    </location>
</feature>